<reference evidence="5 6" key="1">
    <citation type="submission" date="2023-03" db="EMBL/GenBank/DDBJ databases">
        <authorList>
            <person name="Shen W."/>
            <person name="Cai J."/>
        </authorList>
    </citation>
    <scope>NUCLEOTIDE SEQUENCE [LARGE SCALE GENOMIC DNA]</scope>
    <source>
        <strain evidence="5 6">D6-4</strain>
    </source>
</reference>
<protein>
    <submittedName>
        <fullName evidence="5">50S ribosomal protein L35</fullName>
    </submittedName>
</protein>
<accession>A0ABU3ETP4</accession>
<gene>
    <name evidence="5" type="ORF">P7D85_00525</name>
</gene>
<organism evidence="5 6">
    <name type="scientific">Enterococcus hulanensis</name>
    <dbReference type="NCBI Taxonomy" id="2559929"/>
    <lineage>
        <taxon>Bacteria</taxon>
        <taxon>Bacillati</taxon>
        <taxon>Bacillota</taxon>
        <taxon>Bacilli</taxon>
        <taxon>Lactobacillales</taxon>
        <taxon>Enterococcaceae</taxon>
        <taxon>Enterococcus</taxon>
    </lineage>
</organism>
<evidence type="ECO:0000313" key="6">
    <source>
        <dbReference type="Proteomes" id="UP001252875"/>
    </source>
</evidence>
<dbReference type="RefSeq" id="WP_137662712.1">
    <property type="nucleotide sequence ID" value="NZ_BJED01000001.1"/>
</dbReference>
<dbReference type="InterPro" id="IPR021137">
    <property type="entry name" value="Ribosomal_bL35-like"/>
</dbReference>
<comment type="caution">
    <text evidence="5">The sequence shown here is derived from an EMBL/GenBank/DDBJ whole genome shotgun (WGS) entry which is preliminary data.</text>
</comment>
<dbReference type="Gene3D" id="4.10.410.60">
    <property type="match status" value="1"/>
</dbReference>
<evidence type="ECO:0000256" key="4">
    <source>
        <dbReference type="SAM" id="MobiDB-lite"/>
    </source>
</evidence>
<dbReference type="SUPFAM" id="SSF143034">
    <property type="entry name" value="L35p-like"/>
    <property type="match status" value="1"/>
</dbReference>
<evidence type="ECO:0000256" key="2">
    <source>
        <dbReference type="ARBA" id="ARBA00022980"/>
    </source>
</evidence>
<keyword evidence="2 5" id="KW-0689">Ribosomal protein</keyword>
<sequence length="49" mass="5457">MPKMKSHSGIKKRVKLTKNGKAKRHNKGKNGSNYVDHADMPAVKKGLLK</sequence>
<keyword evidence="3" id="KW-0687">Ribonucleoprotein</keyword>
<dbReference type="InterPro" id="IPR037229">
    <property type="entry name" value="Ribosomal_bL35_sf"/>
</dbReference>
<evidence type="ECO:0000256" key="1">
    <source>
        <dbReference type="ARBA" id="ARBA00006598"/>
    </source>
</evidence>
<comment type="similarity">
    <text evidence="1">Belongs to the bacterial ribosomal protein bL35 family.</text>
</comment>
<feature type="region of interest" description="Disordered" evidence="4">
    <location>
        <begin position="1"/>
        <end position="49"/>
    </location>
</feature>
<name>A0ABU3ETP4_9ENTE</name>
<dbReference type="Pfam" id="PF01632">
    <property type="entry name" value="Ribosomal_L35p"/>
    <property type="match status" value="1"/>
</dbReference>
<feature type="compositionally biased region" description="Basic residues" evidence="4">
    <location>
        <begin position="1"/>
        <end position="28"/>
    </location>
</feature>
<dbReference type="GO" id="GO:0005840">
    <property type="term" value="C:ribosome"/>
    <property type="evidence" value="ECO:0007669"/>
    <property type="project" value="UniProtKB-KW"/>
</dbReference>
<proteinExistence type="inferred from homology"/>
<dbReference type="EMBL" id="JARPYI010000001">
    <property type="protein sequence ID" value="MDT2598234.1"/>
    <property type="molecule type" value="Genomic_DNA"/>
</dbReference>
<keyword evidence="6" id="KW-1185">Reference proteome</keyword>
<evidence type="ECO:0000256" key="3">
    <source>
        <dbReference type="ARBA" id="ARBA00023274"/>
    </source>
</evidence>
<dbReference type="Proteomes" id="UP001252875">
    <property type="component" value="Unassembled WGS sequence"/>
</dbReference>
<evidence type="ECO:0000313" key="5">
    <source>
        <dbReference type="EMBL" id="MDT2598234.1"/>
    </source>
</evidence>